<dbReference type="KEGG" id="haj:DU500_16720"/>
<sequence length="135" mass="13918">MKRNSSVRTGVVVAAAGLLVVMAGLSGVGLAENRPVSAAHSSATASGVEIYEHRTESGDELHTIVLPPAAVDETTADGDMLGIVVIPERDRVCRSVAGESDETATADCVTSGSTVDAYLDDAAVERRSNGNYTVE</sequence>
<organism evidence="1 2">
    <name type="scientific">Haloplanus rubicundus</name>
    <dbReference type="NCBI Taxonomy" id="1547898"/>
    <lineage>
        <taxon>Archaea</taxon>
        <taxon>Methanobacteriati</taxon>
        <taxon>Methanobacteriota</taxon>
        <taxon>Stenosarchaea group</taxon>
        <taxon>Halobacteria</taxon>
        <taxon>Halobacteriales</taxon>
        <taxon>Haloferacaceae</taxon>
        <taxon>Haloplanus</taxon>
    </lineage>
</organism>
<accession>A0A345E6W8</accession>
<dbReference type="RefSeq" id="WP_114587061.1">
    <property type="nucleotide sequence ID" value="NZ_CP031148.1"/>
</dbReference>
<name>A0A345E6W8_9EURY</name>
<gene>
    <name evidence="1" type="ORF">DU500_16720</name>
</gene>
<reference evidence="1 2" key="1">
    <citation type="submission" date="2018-07" db="EMBL/GenBank/DDBJ databases">
        <title>Genome sequences of Haloplanus sp. CBA1113.</title>
        <authorList>
            <person name="Kim Y.B."/>
            <person name="Roh S.W."/>
        </authorList>
    </citation>
    <scope>NUCLEOTIDE SEQUENCE [LARGE SCALE GENOMIC DNA]</scope>
    <source>
        <strain evidence="1 2">CBA1113</strain>
    </source>
</reference>
<evidence type="ECO:0000313" key="1">
    <source>
        <dbReference type="EMBL" id="AXG07940.1"/>
    </source>
</evidence>
<dbReference type="OrthoDB" id="383738at2157"/>
<dbReference type="Proteomes" id="UP000253273">
    <property type="component" value="Chromosome"/>
</dbReference>
<proteinExistence type="predicted"/>
<protein>
    <submittedName>
        <fullName evidence="1">Uncharacterized protein</fullName>
    </submittedName>
</protein>
<evidence type="ECO:0000313" key="2">
    <source>
        <dbReference type="Proteomes" id="UP000253273"/>
    </source>
</evidence>
<dbReference type="AlphaFoldDB" id="A0A345E6W8"/>
<keyword evidence="2" id="KW-1185">Reference proteome</keyword>
<dbReference type="GeneID" id="37288647"/>
<dbReference type="EMBL" id="CP031150">
    <property type="protein sequence ID" value="AXG07940.1"/>
    <property type="molecule type" value="Genomic_DNA"/>
</dbReference>